<dbReference type="GO" id="GO:0000287">
    <property type="term" value="F:magnesium ion binding"/>
    <property type="evidence" value="ECO:0007669"/>
    <property type="project" value="InterPro"/>
</dbReference>
<dbReference type="InterPro" id="IPR041962">
    <property type="entry name" value="BsuBI/PstI_N_sf"/>
</dbReference>
<dbReference type="Pfam" id="PF06616">
    <property type="entry name" value="BsuBI_PstI_RE"/>
    <property type="match status" value="1"/>
</dbReference>
<dbReference type="Proteomes" id="UP000012062">
    <property type="component" value="Unassembled WGS sequence"/>
</dbReference>
<accession>M5EKD7</accession>
<dbReference type="STRING" id="1297569.MESS2_1340006"/>
<dbReference type="Gene3D" id="1.10.10.1820">
    <property type="entry name" value="BsuBI/PstI restriction endonuclease-like"/>
    <property type="match status" value="1"/>
</dbReference>
<dbReference type="InterPro" id="IPR009528">
    <property type="entry name" value="Restrct_endonuc_II_BsuBI_C"/>
</dbReference>
<keyword evidence="4" id="KW-1185">Reference proteome</keyword>
<protein>
    <submittedName>
        <fullName evidence="3">BsuBIPstI restriction endonuclease-like</fullName>
    </submittedName>
</protein>
<dbReference type="AlphaFoldDB" id="M5EKD7"/>
<dbReference type="EMBL" id="CAUM01000040">
    <property type="protein sequence ID" value="CCV04603.1"/>
    <property type="molecule type" value="Genomic_DNA"/>
</dbReference>
<proteinExistence type="predicted"/>
<dbReference type="Pfam" id="PF17728">
    <property type="entry name" value="BsuBI_PstI_RE_N"/>
    <property type="match status" value="1"/>
</dbReference>
<gene>
    <name evidence="3" type="ORF">MESS2_1340006</name>
</gene>
<feature type="domain" description="BsuBI/PstI restriction endonuclease" evidence="1">
    <location>
        <begin position="188"/>
        <end position="347"/>
    </location>
</feature>
<keyword evidence="3" id="KW-0378">Hydrolase</keyword>
<dbReference type="GO" id="GO:0009307">
    <property type="term" value="P:DNA restriction-modification system"/>
    <property type="evidence" value="ECO:0007669"/>
    <property type="project" value="InterPro"/>
</dbReference>
<sequence>MTARPPFATRDLIAERLPLIFPEGTPNCIYCIRELAASTVFAAIYIGAVEGSGRFLGPVHVYRMTREQAALADDADRDAYTAAVLRKNGIVAGSRWYADNTREPIRDETLRDGLVAIGAVLRREDLPTTSSQPRYALKADFSTLFDPTLEGEALEVAIANFQETHLSKGALARVTIMRAGAAANATGIRVTFPNGETRLLAPGPSSIIAQAVIEVFAKRFLAAPAMLWLSESGNKVVIRDDAIASAIGLKIEADKNLPDIILADLGHKEPLILFVEVVATDGAITDRRRDAIHAVTDAAGFDRKQIAFLTAYQDRQSAGFKKTVAQLAWGSFAWFVSEPTQLLVLHDGTADERSLGSLPWASLAIAPPPTSPPQSANTPP</sequence>
<evidence type="ECO:0000313" key="3">
    <source>
        <dbReference type="EMBL" id="CCV04603.1"/>
    </source>
</evidence>
<reference evidence="3 4" key="1">
    <citation type="submission" date="2013-02" db="EMBL/GenBank/DDBJ databases">
        <authorList>
            <person name="Genoscope - CEA"/>
        </authorList>
    </citation>
    <scope>NUCLEOTIDE SEQUENCE [LARGE SCALE GENOMIC DNA]</scope>
    <source>
        <strain evidence="3 4">STM 2683</strain>
    </source>
</reference>
<keyword evidence="3" id="KW-0255">Endonuclease</keyword>
<dbReference type="eggNOG" id="COG0827">
    <property type="taxonomic scope" value="Bacteria"/>
</dbReference>
<name>M5EKD7_9HYPH</name>
<evidence type="ECO:0000259" key="2">
    <source>
        <dbReference type="Pfam" id="PF17728"/>
    </source>
</evidence>
<dbReference type="GO" id="GO:0003677">
    <property type="term" value="F:DNA binding"/>
    <property type="evidence" value="ECO:0007669"/>
    <property type="project" value="InterPro"/>
</dbReference>
<dbReference type="InterPro" id="IPR041963">
    <property type="entry name" value="BsuBI/PstI_C_sf"/>
</dbReference>
<dbReference type="OrthoDB" id="9798907at2"/>
<organism evidence="3 4">
    <name type="scientific">Mesorhizobium metallidurans STM 2683</name>
    <dbReference type="NCBI Taxonomy" id="1297569"/>
    <lineage>
        <taxon>Bacteria</taxon>
        <taxon>Pseudomonadati</taxon>
        <taxon>Pseudomonadota</taxon>
        <taxon>Alphaproteobacteria</taxon>
        <taxon>Hyphomicrobiales</taxon>
        <taxon>Phyllobacteriaceae</taxon>
        <taxon>Mesorhizobium</taxon>
    </lineage>
</organism>
<keyword evidence="3" id="KW-0540">Nuclease</keyword>
<evidence type="ECO:0000259" key="1">
    <source>
        <dbReference type="Pfam" id="PF06616"/>
    </source>
</evidence>
<feature type="domain" description="BsuBI/PstI restriction endonuclease HTH" evidence="2">
    <location>
        <begin position="11"/>
        <end position="174"/>
    </location>
</feature>
<evidence type="ECO:0000313" key="4">
    <source>
        <dbReference type="Proteomes" id="UP000012062"/>
    </source>
</evidence>
<comment type="caution">
    <text evidence="3">The sequence shown here is derived from an EMBL/GenBank/DDBJ whole genome shotgun (WGS) entry which is preliminary data.</text>
</comment>
<dbReference type="InterPro" id="IPR041454">
    <property type="entry name" value="BsuBI/PstI_N"/>
</dbReference>
<dbReference type="GO" id="GO:0009036">
    <property type="term" value="F:type II site-specific deoxyribonuclease activity"/>
    <property type="evidence" value="ECO:0007669"/>
    <property type="project" value="InterPro"/>
</dbReference>
<dbReference type="RefSeq" id="WP_008873578.1">
    <property type="nucleotide sequence ID" value="NZ_CAUM01000040.1"/>
</dbReference>
<dbReference type="Gene3D" id="3.40.1350.80">
    <property type="match status" value="1"/>
</dbReference>